<evidence type="ECO:0000313" key="1">
    <source>
        <dbReference type="EMBL" id="GAI90321.1"/>
    </source>
</evidence>
<protein>
    <recommendedName>
        <fullName evidence="2">Restriction endonuclease type IV Mrr domain-containing protein</fullName>
    </recommendedName>
</protein>
<dbReference type="AlphaFoldDB" id="X1TG25"/>
<accession>X1TG25</accession>
<feature type="non-terminal residue" evidence="1">
    <location>
        <position position="1"/>
    </location>
</feature>
<dbReference type="SUPFAM" id="SSF52980">
    <property type="entry name" value="Restriction endonuclease-like"/>
    <property type="match status" value="1"/>
</dbReference>
<dbReference type="InterPro" id="IPR011335">
    <property type="entry name" value="Restrct_endonuc-II-like"/>
</dbReference>
<name>X1TG25_9ZZZZ</name>
<gene>
    <name evidence="1" type="ORF">S12H4_30493</name>
</gene>
<reference evidence="1" key="1">
    <citation type="journal article" date="2014" name="Front. Microbiol.">
        <title>High frequency of phylogenetically diverse reductive dehalogenase-homologous genes in deep subseafloor sedimentary metagenomes.</title>
        <authorList>
            <person name="Kawai M."/>
            <person name="Futagami T."/>
            <person name="Toyoda A."/>
            <person name="Takaki Y."/>
            <person name="Nishi S."/>
            <person name="Hori S."/>
            <person name="Arai W."/>
            <person name="Tsubouchi T."/>
            <person name="Morono Y."/>
            <person name="Uchiyama I."/>
            <person name="Ito T."/>
            <person name="Fujiyama A."/>
            <person name="Inagaki F."/>
            <person name="Takami H."/>
        </authorList>
    </citation>
    <scope>NUCLEOTIDE SEQUENCE</scope>
    <source>
        <strain evidence="1">Expedition CK06-06</strain>
    </source>
</reference>
<sequence length="184" mass="20882">ELEATNYEIPDVRTSALNIEDDQLSALKKQLLILQGMPPQKRGFAFERFLNDLFQVFSLNPRSSFRLHGEQIDGSFEINSEIYLMEAKWHEAPIGNAFLLVFREKVESKSTWSRGLFISYSGFTHEGTEAFSRGRATNIIGINGQDLFLILEGRISLVDAILRKARNAAETGRFYVPIHELLSA</sequence>
<organism evidence="1">
    <name type="scientific">marine sediment metagenome</name>
    <dbReference type="NCBI Taxonomy" id="412755"/>
    <lineage>
        <taxon>unclassified sequences</taxon>
        <taxon>metagenomes</taxon>
        <taxon>ecological metagenomes</taxon>
    </lineage>
</organism>
<proteinExistence type="predicted"/>
<dbReference type="EMBL" id="BARW01017690">
    <property type="protein sequence ID" value="GAI90321.1"/>
    <property type="molecule type" value="Genomic_DNA"/>
</dbReference>
<comment type="caution">
    <text evidence="1">The sequence shown here is derived from an EMBL/GenBank/DDBJ whole genome shotgun (WGS) entry which is preliminary data.</text>
</comment>
<evidence type="ECO:0008006" key="2">
    <source>
        <dbReference type="Google" id="ProtNLM"/>
    </source>
</evidence>